<proteinExistence type="inferred from homology"/>
<evidence type="ECO:0000313" key="14">
    <source>
        <dbReference type="Proteomes" id="UP000187609"/>
    </source>
</evidence>
<feature type="region of interest" description="Disordered" evidence="11">
    <location>
        <begin position="82"/>
        <end position="101"/>
    </location>
</feature>
<dbReference type="PANTHER" id="PTHR11431">
    <property type="entry name" value="FERRITIN"/>
    <property type="match status" value="1"/>
</dbReference>
<dbReference type="GO" id="GO:0008199">
    <property type="term" value="F:ferric iron binding"/>
    <property type="evidence" value="ECO:0007669"/>
    <property type="project" value="InterPro"/>
</dbReference>
<evidence type="ECO:0000256" key="1">
    <source>
        <dbReference type="ARBA" id="ARBA00007513"/>
    </source>
</evidence>
<evidence type="ECO:0000256" key="5">
    <source>
        <dbReference type="ARBA" id="ARBA00023004"/>
    </source>
</evidence>
<comment type="function">
    <text evidence="6">Stores iron in a soluble, non-toxic, readily available form. Important for iron homeostasis. Has ferroxidase activity. Iron is taken up in the ferrous form and deposited as ferric hydroxides after oxidation.</text>
</comment>
<evidence type="ECO:0000256" key="9">
    <source>
        <dbReference type="PIRSR" id="PIRSR601519-1"/>
    </source>
</evidence>
<dbReference type="PROSITE" id="PS00204">
    <property type="entry name" value="FERRITIN_2"/>
    <property type="match status" value="1"/>
</dbReference>
<dbReference type="Gramene" id="OIT39158">
    <property type="protein sequence ID" value="OIT39158"/>
    <property type="gene ID" value="A4A49_06706"/>
</dbReference>
<keyword evidence="10" id="KW-0560">Oxidoreductase</keyword>
<keyword evidence="5 9" id="KW-0408">Iron</keyword>
<comment type="subunit">
    <text evidence="7">Oligomer of 24 subunits. There are two types of subunits: L (light) chain and H (heavy) chain. The major chain can be light or heavy, depending on the species and tissue type. The functional molecule forms a roughly spherical shell with a diameter of 12 nm and contains a central cavity into which the insoluble mineral iron core is deposited.</text>
</comment>
<gene>
    <name evidence="13" type="primary">FER1_0</name>
    <name evidence="13" type="ORF">A4A49_06706</name>
</gene>
<protein>
    <recommendedName>
        <fullName evidence="10">Ferritin</fullName>
        <ecNumber evidence="10">1.16.3.1</ecNumber>
    </recommendedName>
</protein>
<dbReference type="SMR" id="A0A314LC25"/>
<organism evidence="13 14">
    <name type="scientific">Nicotiana attenuata</name>
    <name type="common">Coyote tobacco</name>
    <dbReference type="NCBI Taxonomy" id="49451"/>
    <lineage>
        <taxon>Eukaryota</taxon>
        <taxon>Viridiplantae</taxon>
        <taxon>Streptophyta</taxon>
        <taxon>Embryophyta</taxon>
        <taxon>Tracheophyta</taxon>
        <taxon>Spermatophyta</taxon>
        <taxon>Magnoliopsida</taxon>
        <taxon>eudicotyledons</taxon>
        <taxon>Gunneridae</taxon>
        <taxon>Pentapetalae</taxon>
        <taxon>asterids</taxon>
        <taxon>lamiids</taxon>
        <taxon>Solanales</taxon>
        <taxon>Solanaceae</taxon>
        <taxon>Nicotianoideae</taxon>
        <taxon>Nicotianeae</taxon>
        <taxon>Nicotiana</taxon>
    </lineage>
</organism>
<evidence type="ECO:0000313" key="13">
    <source>
        <dbReference type="EMBL" id="OIT39158.1"/>
    </source>
</evidence>
<dbReference type="Gene3D" id="1.20.1260.10">
    <property type="match status" value="1"/>
</dbReference>
<comment type="function">
    <text evidence="10">Stores iron in a soluble, non-toxic, readily available form. Important for iron homeostasis. Iron is taken up in the ferrous form and deposited as ferric hydroxides after oxidation.</text>
</comment>
<dbReference type="SUPFAM" id="SSF47240">
    <property type="entry name" value="Ferritin-like"/>
    <property type="match status" value="1"/>
</dbReference>
<dbReference type="STRING" id="49451.A0A314LC25"/>
<dbReference type="PROSITE" id="PS50905">
    <property type="entry name" value="FERRITIN_LIKE"/>
    <property type="match status" value="1"/>
</dbReference>
<dbReference type="InterPro" id="IPR008331">
    <property type="entry name" value="Ferritin_DPS_dom"/>
</dbReference>
<dbReference type="InterPro" id="IPR012347">
    <property type="entry name" value="Ferritin-like"/>
</dbReference>
<evidence type="ECO:0000256" key="4">
    <source>
        <dbReference type="ARBA" id="ARBA00022946"/>
    </source>
</evidence>
<dbReference type="AlphaFoldDB" id="A0A314LC25"/>
<dbReference type="GO" id="GO:0008198">
    <property type="term" value="F:ferrous iron binding"/>
    <property type="evidence" value="ECO:0007669"/>
    <property type="project" value="TreeGrafter"/>
</dbReference>
<dbReference type="GO" id="GO:0006879">
    <property type="term" value="P:intracellular iron ion homeostasis"/>
    <property type="evidence" value="ECO:0007669"/>
    <property type="project" value="UniProtKB-KW"/>
</dbReference>
<comment type="catalytic activity">
    <reaction evidence="8 10">
        <text>4 Fe(2+) + O2 + 4 H(+) = 4 Fe(3+) + 2 H2O</text>
        <dbReference type="Rhea" id="RHEA:11148"/>
        <dbReference type="ChEBI" id="CHEBI:15377"/>
        <dbReference type="ChEBI" id="CHEBI:15378"/>
        <dbReference type="ChEBI" id="CHEBI:15379"/>
        <dbReference type="ChEBI" id="CHEBI:29033"/>
        <dbReference type="ChEBI" id="CHEBI:29034"/>
        <dbReference type="EC" id="1.16.3.1"/>
    </reaction>
</comment>
<dbReference type="InterPro" id="IPR014034">
    <property type="entry name" value="Ferritin_CS"/>
</dbReference>
<dbReference type="GO" id="GO:0005737">
    <property type="term" value="C:cytoplasm"/>
    <property type="evidence" value="ECO:0007669"/>
    <property type="project" value="TreeGrafter"/>
</dbReference>
<keyword evidence="4" id="KW-0809">Transit peptide</keyword>
<evidence type="ECO:0000256" key="10">
    <source>
        <dbReference type="RuleBase" id="RU361145"/>
    </source>
</evidence>
<comment type="similarity">
    <text evidence="1 10">Belongs to the ferritin family.</text>
</comment>
<dbReference type="EC" id="1.16.3.1" evidence="10"/>
<dbReference type="Proteomes" id="UP000187609">
    <property type="component" value="Unassembled WGS sequence"/>
</dbReference>
<keyword evidence="14" id="KW-1185">Reference proteome</keyword>
<evidence type="ECO:0000259" key="12">
    <source>
        <dbReference type="PROSITE" id="PS50905"/>
    </source>
</evidence>
<dbReference type="GO" id="GO:0004322">
    <property type="term" value="F:ferroxidase activity"/>
    <property type="evidence" value="ECO:0007669"/>
    <property type="project" value="UniProtKB-EC"/>
</dbReference>
<sequence>MELVLCLEESMNQRLLNMHVVASRSNDVYLADFLEREFLFEHVDAIKKTSAYVAQLRRVGQGHGIWQFHQMLLNEEAKKEARSARFTSTMKADPIEEDEES</sequence>
<evidence type="ECO:0000256" key="11">
    <source>
        <dbReference type="SAM" id="MobiDB-lite"/>
    </source>
</evidence>
<dbReference type="InterPro" id="IPR001519">
    <property type="entry name" value="Ferritin"/>
</dbReference>
<dbReference type="InterPro" id="IPR009040">
    <property type="entry name" value="Ferritin-like_diiron"/>
</dbReference>
<feature type="binding site" evidence="9">
    <location>
        <position position="8"/>
    </location>
    <ligand>
        <name>Fe cation</name>
        <dbReference type="ChEBI" id="CHEBI:24875"/>
        <label>1</label>
    </ligand>
</feature>
<dbReference type="Pfam" id="PF00210">
    <property type="entry name" value="Ferritin"/>
    <property type="match status" value="1"/>
</dbReference>
<keyword evidence="3 9" id="KW-0479">Metal-binding</keyword>
<dbReference type="EMBL" id="MJEQ01000135">
    <property type="protein sequence ID" value="OIT39158.1"/>
    <property type="molecule type" value="Genomic_DNA"/>
</dbReference>
<dbReference type="InterPro" id="IPR009078">
    <property type="entry name" value="Ferritin-like_SF"/>
</dbReference>
<feature type="domain" description="Ferritin-like diiron" evidence="12">
    <location>
        <begin position="1"/>
        <end position="60"/>
    </location>
</feature>
<evidence type="ECO:0000256" key="7">
    <source>
        <dbReference type="ARBA" id="ARBA00026060"/>
    </source>
</evidence>
<dbReference type="PANTHER" id="PTHR11431:SF75">
    <property type="entry name" value="FERRITIN"/>
    <property type="match status" value="1"/>
</dbReference>
<reference evidence="13" key="1">
    <citation type="submission" date="2016-11" db="EMBL/GenBank/DDBJ databases">
        <title>The genome of Nicotiana attenuata.</title>
        <authorList>
            <person name="Xu S."/>
            <person name="Brockmoeller T."/>
            <person name="Gaquerel E."/>
            <person name="Navarro A."/>
            <person name="Kuhl H."/>
            <person name="Gase K."/>
            <person name="Ling Z."/>
            <person name="Zhou W."/>
            <person name="Kreitzer C."/>
            <person name="Stanke M."/>
            <person name="Tang H."/>
            <person name="Lyons E."/>
            <person name="Pandey P."/>
            <person name="Pandey S.P."/>
            <person name="Timmermann B."/>
            <person name="Baldwin I.T."/>
        </authorList>
    </citation>
    <scope>NUCLEOTIDE SEQUENCE [LARGE SCALE GENOMIC DNA]</scope>
    <source>
        <strain evidence="13">UT</strain>
    </source>
</reference>
<keyword evidence="2 10" id="KW-0409">Iron storage</keyword>
<comment type="caution">
    <text evidence="13">The sequence shown here is derived from an EMBL/GenBank/DDBJ whole genome shotgun (WGS) entry which is preliminary data.</text>
</comment>
<dbReference type="GO" id="GO:0006826">
    <property type="term" value="P:iron ion transport"/>
    <property type="evidence" value="ECO:0007669"/>
    <property type="project" value="InterPro"/>
</dbReference>
<evidence type="ECO:0000256" key="8">
    <source>
        <dbReference type="ARBA" id="ARBA00047990"/>
    </source>
</evidence>
<evidence type="ECO:0000256" key="6">
    <source>
        <dbReference type="ARBA" id="ARBA00025111"/>
    </source>
</evidence>
<evidence type="ECO:0000256" key="2">
    <source>
        <dbReference type="ARBA" id="ARBA00022434"/>
    </source>
</evidence>
<evidence type="ECO:0000256" key="3">
    <source>
        <dbReference type="ARBA" id="ARBA00022723"/>
    </source>
</evidence>
<accession>A0A314LC25</accession>
<name>A0A314LC25_NICAT</name>